<reference evidence="1 2" key="1">
    <citation type="journal article" date="2020" name="Phytopathology">
        <title>Genome Sequence Resources of Colletotrichum truncatum, C. plurivorum, C. musicola, and C. sojae: Four Species Pathogenic to Soybean (Glycine max).</title>
        <authorList>
            <person name="Rogerio F."/>
            <person name="Boufleur T.R."/>
            <person name="Ciampi-Guillardi M."/>
            <person name="Sukno S.A."/>
            <person name="Thon M.R."/>
            <person name="Massola Junior N.S."/>
            <person name="Baroncelli R."/>
        </authorList>
    </citation>
    <scope>NUCLEOTIDE SEQUENCE [LARGE SCALE GENOMIC DNA]</scope>
    <source>
        <strain evidence="1 2">LFN0009</strain>
    </source>
</reference>
<dbReference type="EMBL" id="WIGN01000145">
    <property type="protein sequence ID" value="KAF6807072.1"/>
    <property type="molecule type" value="Genomic_DNA"/>
</dbReference>
<proteinExistence type="predicted"/>
<comment type="caution">
    <text evidence="1">The sequence shown here is derived from an EMBL/GenBank/DDBJ whole genome shotgun (WGS) entry which is preliminary data.</text>
</comment>
<accession>A0A8H6J5W7</accession>
<dbReference type="Proteomes" id="UP000652219">
    <property type="component" value="Unassembled WGS sequence"/>
</dbReference>
<dbReference type="AlphaFoldDB" id="A0A8H6J5W7"/>
<protein>
    <submittedName>
        <fullName evidence="1">Uncharacterized protein</fullName>
    </submittedName>
</protein>
<evidence type="ECO:0000313" key="2">
    <source>
        <dbReference type="Proteomes" id="UP000652219"/>
    </source>
</evidence>
<name>A0A8H6J5W7_9PEZI</name>
<sequence length="118" mass="12699">MPPSSAYTLQPNGSLFDSAELLREARDGCLRLRGLRPCPAASPSPPMPEEAKPAMDQNSICRHSAAFQPLLIGRQLAVLLSARLWVRGVPIVISTFGGIHHSHLETATAPPPPSSFHQ</sequence>
<gene>
    <name evidence="1" type="ORF">CSOJ01_08417</name>
</gene>
<keyword evidence="2" id="KW-1185">Reference proteome</keyword>
<organism evidence="1 2">
    <name type="scientific">Colletotrichum sojae</name>
    <dbReference type="NCBI Taxonomy" id="2175907"/>
    <lineage>
        <taxon>Eukaryota</taxon>
        <taxon>Fungi</taxon>
        <taxon>Dikarya</taxon>
        <taxon>Ascomycota</taxon>
        <taxon>Pezizomycotina</taxon>
        <taxon>Sordariomycetes</taxon>
        <taxon>Hypocreomycetidae</taxon>
        <taxon>Glomerellales</taxon>
        <taxon>Glomerellaceae</taxon>
        <taxon>Colletotrichum</taxon>
        <taxon>Colletotrichum orchidearum species complex</taxon>
    </lineage>
</organism>
<evidence type="ECO:0000313" key="1">
    <source>
        <dbReference type="EMBL" id="KAF6807072.1"/>
    </source>
</evidence>